<feature type="binding site" evidence="2">
    <location>
        <position position="78"/>
    </location>
    <ligand>
        <name>7-chloro-L-tryptophan</name>
        <dbReference type="ChEBI" id="CHEBI:58713"/>
    </ligand>
</feature>
<evidence type="ECO:0000313" key="4">
    <source>
        <dbReference type="EMBL" id="CAA9525118.1"/>
    </source>
</evidence>
<keyword evidence="2" id="KW-0274">FAD</keyword>
<keyword evidence="3" id="KW-0472">Membrane</keyword>
<keyword evidence="3" id="KW-0812">Transmembrane</keyword>
<feature type="binding site" evidence="2">
    <location>
        <position position="342"/>
    </location>
    <ligand>
        <name>L-tryptophan</name>
        <dbReference type="ChEBI" id="CHEBI:57912"/>
    </ligand>
</feature>
<feature type="transmembrane region" description="Helical" evidence="3">
    <location>
        <begin position="7"/>
        <end position="27"/>
    </location>
</feature>
<feature type="binding site" evidence="2">
    <location>
        <begin position="12"/>
        <end position="15"/>
    </location>
    <ligand>
        <name>FAD</name>
        <dbReference type="ChEBI" id="CHEBI:57692"/>
    </ligand>
</feature>
<evidence type="ECO:0000256" key="1">
    <source>
        <dbReference type="PIRSR" id="PIRSR011396-1"/>
    </source>
</evidence>
<dbReference type="GO" id="GO:0000166">
    <property type="term" value="F:nucleotide binding"/>
    <property type="evidence" value="ECO:0007669"/>
    <property type="project" value="UniProtKB-KW"/>
</dbReference>
<dbReference type="InterPro" id="IPR006905">
    <property type="entry name" value="Flavin_halogenase"/>
</dbReference>
<dbReference type="PANTHER" id="PTHR43747:SF4">
    <property type="entry name" value="FLAVIN-DEPENDENT TRYPTOPHAN HALOGENASE"/>
    <property type="match status" value="1"/>
</dbReference>
<feature type="binding site" evidence="2">
    <location>
        <position position="333"/>
    </location>
    <ligand>
        <name>FAD</name>
        <dbReference type="ChEBI" id="CHEBI:57692"/>
    </ligand>
</feature>
<gene>
    <name evidence="4" type="ORF">AVDCRST_MAG31-1864</name>
</gene>
<dbReference type="SUPFAM" id="SSF51905">
    <property type="entry name" value="FAD/NAD(P)-binding domain"/>
    <property type="match status" value="1"/>
</dbReference>
<proteinExistence type="predicted"/>
<feature type="binding site" evidence="2">
    <location>
        <position position="346"/>
    </location>
    <ligand>
        <name>L-tryptophan</name>
        <dbReference type="ChEBI" id="CHEBI:57912"/>
    </ligand>
</feature>
<dbReference type="EMBL" id="CADCWA010000149">
    <property type="protein sequence ID" value="CAA9525118.1"/>
    <property type="molecule type" value="Genomic_DNA"/>
</dbReference>
<keyword evidence="2" id="KW-0285">Flavoprotein</keyword>
<dbReference type="GO" id="GO:0004497">
    <property type="term" value="F:monooxygenase activity"/>
    <property type="evidence" value="ECO:0007669"/>
    <property type="project" value="InterPro"/>
</dbReference>
<dbReference type="Gene3D" id="3.50.50.60">
    <property type="entry name" value="FAD/NAD(P)-binding domain"/>
    <property type="match status" value="1"/>
</dbReference>
<evidence type="ECO:0000256" key="3">
    <source>
        <dbReference type="SAM" id="Phobius"/>
    </source>
</evidence>
<keyword evidence="2" id="KW-0547">Nucleotide-binding</keyword>
<reference evidence="4" key="1">
    <citation type="submission" date="2020-02" db="EMBL/GenBank/DDBJ databases">
        <authorList>
            <person name="Meier V. D."/>
        </authorList>
    </citation>
    <scope>NUCLEOTIDE SEQUENCE</scope>
    <source>
        <strain evidence="4">AVDCRST_MAG31</strain>
    </source>
</reference>
<dbReference type="AlphaFoldDB" id="A0A6J4TJF5"/>
<accession>A0A6J4TJF5</accession>
<evidence type="ECO:0000256" key="2">
    <source>
        <dbReference type="PIRSR" id="PIRSR011396-2"/>
    </source>
</evidence>
<organism evidence="4">
    <name type="scientific">uncultured Sphingomonas sp</name>
    <dbReference type="NCBI Taxonomy" id="158754"/>
    <lineage>
        <taxon>Bacteria</taxon>
        <taxon>Pseudomonadati</taxon>
        <taxon>Pseudomonadota</taxon>
        <taxon>Alphaproteobacteria</taxon>
        <taxon>Sphingomonadales</taxon>
        <taxon>Sphingomonadaceae</taxon>
        <taxon>Sphingomonas</taxon>
        <taxon>environmental samples</taxon>
    </lineage>
</organism>
<feature type="active site" evidence="1">
    <location>
        <position position="78"/>
    </location>
</feature>
<keyword evidence="3" id="KW-1133">Transmembrane helix</keyword>
<feature type="binding site" evidence="2">
    <location>
        <position position="185"/>
    </location>
    <ligand>
        <name>FAD</name>
        <dbReference type="ChEBI" id="CHEBI:57692"/>
    </ligand>
</feature>
<dbReference type="PIRSF" id="PIRSF011396">
    <property type="entry name" value="Trp_halogenase"/>
    <property type="match status" value="1"/>
</dbReference>
<protein>
    <submittedName>
        <fullName evidence="4">Tryptophan halogenase</fullName>
    </submittedName>
</protein>
<dbReference type="Pfam" id="PF04820">
    <property type="entry name" value="Trp_halogenase"/>
    <property type="match status" value="1"/>
</dbReference>
<dbReference type="InterPro" id="IPR050816">
    <property type="entry name" value="Flavin-dep_Halogenase_NPB"/>
</dbReference>
<dbReference type="InterPro" id="IPR036188">
    <property type="entry name" value="FAD/NAD-bd_sf"/>
</dbReference>
<dbReference type="RefSeq" id="WP_294170074.1">
    <property type="nucleotide sequence ID" value="NZ_CADCWA010000149.1"/>
</dbReference>
<sequence length="508" mass="56273">MSRRVEVVIVGGGTAGWMAAAGLVGLLTPEICSVRLIESDEIGTVGVGEATLPQMRQFNDAIGIIETDMMRRTHATFKLGIEFVDWGTLEASYIHPFGAHGRPLGGAAFHHQWLRAAKHGHAYDLEDFSYAVAAARNGRFDFPSADHQQISSTYDYAYHLDASLYARYLRTFCESRGVRRTEGRVVEVNLHPESGDVASVQLASGELVAGDLFLDCSGFRALLIGEALASGWEDWSKWLPCDRALAVPCDRAGEFTPFTRSTAREAGWQWRIPLQHRTGNGYVFASSFIDADRAAEALMANLDGAAQAEPRLLRFSAGRRLRSWQGNCVAIGLASGFLEPLESTSIYLIQVAIQSLVKLFPDRTVDPALADEFNRLMDVEYERIRDFLILHYHANGRDDAELWRYCRAMAVPDSLRAKIELFTHRGHIPQYRTGLFSPPSWISVFIGQGLRAEHYDRLADNLPIEAVIGEMEEIRASIAARVAAMPAHAELVEDYCPSADPTPMQALA</sequence>
<dbReference type="PANTHER" id="PTHR43747">
    <property type="entry name" value="FAD-BINDING PROTEIN"/>
    <property type="match status" value="1"/>
</dbReference>
<name>A0A6J4TJF5_9SPHN</name>
<dbReference type="InterPro" id="IPR033856">
    <property type="entry name" value="Trp_halogen"/>
</dbReference>